<keyword evidence="2" id="KW-1185">Reference proteome</keyword>
<reference evidence="2" key="2">
    <citation type="submission" date="2015-01" db="EMBL/GenBank/DDBJ databases">
        <title>Evolutionary Origins and Diversification of the Mycorrhizal Mutualists.</title>
        <authorList>
            <consortium name="DOE Joint Genome Institute"/>
            <consortium name="Mycorrhizal Genomics Consortium"/>
            <person name="Kohler A."/>
            <person name="Kuo A."/>
            <person name="Nagy L.G."/>
            <person name="Floudas D."/>
            <person name="Copeland A."/>
            <person name="Barry K.W."/>
            <person name="Cichocki N."/>
            <person name="Veneault-Fourrey C."/>
            <person name="LaButti K."/>
            <person name="Lindquist E.A."/>
            <person name="Lipzen A."/>
            <person name="Lundell T."/>
            <person name="Morin E."/>
            <person name="Murat C."/>
            <person name="Riley R."/>
            <person name="Ohm R."/>
            <person name="Sun H."/>
            <person name="Tunlid A."/>
            <person name="Henrissat B."/>
            <person name="Grigoriev I.V."/>
            <person name="Hibbett D.S."/>
            <person name="Martin F."/>
        </authorList>
    </citation>
    <scope>NUCLEOTIDE SEQUENCE [LARGE SCALE GENOMIC DNA]</scope>
    <source>
        <strain evidence="2">h7</strain>
    </source>
</reference>
<evidence type="ECO:0000313" key="2">
    <source>
        <dbReference type="Proteomes" id="UP000053424"/>
    </source>
</evidence>
<gene>
    <name evidence="1" type="ORF">M413DRAFT_326344</name>
</gene>
<protein>
    <submittedName>
        <fullName evidence="1">Uncharacterized protein</fullName>
    </submittedName>
</protein>
<organism evidence="1 2">
    <name type="scientific">Hebeloma cylindrosporum</name>
    <dbReference type="NCBI Taxonomy" id="76867"/>
    <lineage>
        <taxon>Eukaryota</taxon>
        <taxon>Fungi</taxon>
        <taxon>Dikarya</taxon>
        <taxon>Basidiomycota</taxon>
        <taxon>Agaricomycotina</taxon>
        <taxon>Agaricomycetes</taxon>
        <taxon>Agaricomycetidae</taxon>
        <taxon>Agaricales</taxon>
        <taxon>Agaricineae</taxon>
        <taxon>Hymenogastraceae</taxon>
        <taxon>Hebeloma</taxon>
    </lineage>
</organism>
<dbReference type="Proteomes" id="UP000053424">
    <property type="component" value="Unassembled WGS sequence"/>
</dbReference>
<evidence type="ECO:0000313" key="1">
    <source>
        <dbReference type="EMBL" id="KIM35796.1"/>
    </source>
</evidence>
<accession>A0A0C3BWN1</accession>
<dbReference type="EMBL" id="KN831814">
    <property type="protein sequence ID" value="KIM35796.1"/>
    <property type="molecule type" value="Genomic_DNA"/>
</dbReference>
<dbReference type="HOGENOM" id="CLU_2590038_0_0_1"/>
<dbReference type="AlphaFoldDB" id="A0A0C3BWN1"/>
<reference evidence="1 2" key="1">
    <citation type="submission" date="2014-04" db="EMBL/GenBank/DDBJ databases">
        <authorList>
            <consortium name="DOE Joint Genome Institute"/>
            <person name="Kuo A."/>
            <person name="Gay G."/>
            <person name="Dore J."/>
            <person name="Kohler A."/>
            <person name="Nagy L.G."/>
            <person name="Floudas D."/>
            <person name="Copeland A."/>
            <person name="Barry K.W."/>
            <person name="Cichocki N."/>
            <person name="Veneault-Fourrey C."/>
            <person name="LaButti K."/>
            <person name="Lindquist E.A."/>
            <person name="Lipzen A."/>
            <person name="Lundell T."/>
            <person name="Morin E."/>
            <person name="Murat C."/>
            <person name="Sun H."/>
            <person name="Tunlid A."/>
            <person name="Henrissat B."/>
            <person name="Grigoriev I.V."/>
            <person name="Hibbett D.S."/>
            <person name="Martin F."/>
            <person name="Nordberg H.P."/>
            <person name="Cantor M.N."/>
            <person name="Hua S.X."/>
        </authorList>
    </citation>
    <scope>NUCLEOTIDE SEQUENCE [LARGE SCALE GENOMIC DNA]</scope>
    <source>
        <strain evidence="2">h7</strain>
    </source>
</reference>
<name>A0A0C3BWN1_HEBCY</name>
<proteinExistence type="predicted"/>
<sequence length="80" mass="9318">MFDGATHHASTSTITYSDPRRFNLRINIVELSRHRYTLITSPATSPSPWGFELWDMKHGRFATSMFDDVFDPPPRYIRPC</sequence>